<dbReference type="InterPro" id="IPR042104">
    <property type="entry name" value="PKS_dehydratase_sf"/>
</dbReference>
<dbReference type="Pfam" id="PF00109">
    <property type="entry name" value="ketoacyl-synt"/>
    <property type="match status" value="1"/>
</dbReference>
<dbReference type="InterPro" id="IPR049900">
    <property type="entry name" value="PKS_mFAS_DH"/>
</dbReference>
<name>A0ABP5EP13_9ACTN</name>
<feature type="region of interest" description="Disordered" evidence="6">
    <location>
        <begin position="408"/>
        <end position="442"/>
    </location>
</feature>
<dbReference type="SMART" id="SM00827">
    <property type="entry name" value="PKS_AT"/>
    <property type="match status" value="1"/>
</dbReference>
<dbReference type="InterPro" id="IPR014031">
    <property type="entry name" value="Ketoacyl_synth_C"/>
</dbReference>
<dbReference type="Proteomes" id="UP001501585">
    <property type="component" value="Unassembled WGS sequence"/>
</dbReference>
<dbReference type="Gene3D" id="3.40.50.720">
    <property type="entry name" value="NAD(P)-binding Rossmann-like Domain"/>
    <property type="match status" value="3"/>
</dbReference>
<dbReference type="Gene3D" id="1.10.1200.10">
    <property type="entry name" value="ACP-like"/>
    <property type="match status" value="1"/>
</dbReference>
<reference evidence="11" key="1">
    <citation type="journal article" date="2019" name="Int. J. Syst. Evol. Microbiol.">
        <title>The Global Catalogue of Microorganisms (GCM) 10K type strain sequencing project: providing services to taxonomists for standard genome sequencing and annotation.</title>
        <authorList>
            <consortium name="The Broad Institute Genomics Platform"/>
            <consortium name="The Broad Institute Genome Sequencing Center for Infectious Disease"/>
            <person name="Wu L."/>
            <person name="Ma J."/>
        </authorList>
    </citation>
    <scope>NUCLEOTIDE SEQUENCE [LARGE SCALE GENOMIC DNA]</scope>
    <source>
        <strain evidence="11">JCM 15313</strain>
    </source>
</reference>
<dbReference type="Pfam" id="PF08659">
    <property type="entry name" value="KR"/>
    <property type="match status" value="1"/>
</dbReference>
<feature type="compositionally biased region" description="Pro residues" evidence="6">
    <location>
        <begin position="2076"/>
        <end position="2092"/>
    </location>
</feature>
<comment type="caution">
    <text evidence="10">The sequence shown here is derived from an EMBL/GenBank/DDBJ whole genome shotgun (WGS) entry which is preliminary data.</text>
</comment>
<dbReference type="InterPro" id="IPR001227">
    <property type="entry name" value="Ac_transferase_dom_sf"/>
</dbReference>
<dbReference type="PROSITE" id="PS00606">
    <property type="entry name" value="KS3_1"/>
    <property type="match status" value="1"/>
</dbReference>
<feature type="compositionally biased region" description="Pro residues" evidence="6">
    <location>
        <begin position="2110"/>
        <end position="2132"/>
    </location>
</feature>
<dbReference type="InterPro" id="IPR036736">
    <property type="entry name" value="ACP-like_sf"/>
</dbReference>
<dbReference type="InterPro" id="IPR014030">
    <property type="entry name" value="Ketoacyl_synth_N"/>
</dbReference>
<dbReference type="CDD" id="cd00833">
    <property type="entry name" value="PKS"/>
    <property type="match status" value="1"/>
</dbReference>
<dbReference type="SMART" id="SM00825">
    <property type="entry name" value="PKS_KS"/>
    <property type="match status" value="1"/>
</dbReference>
<dbReference type="InterPro" id="IPR036291">
    <property type="entry name" value="NAD(P)-bd_dom_sf"/>
</dbReference>
<feature type="domain" description="Carrier" evidence="7">
    <location>
        <begin position="2134"/>
        <end position="2211"/>
    </location>
</feature>
<dbReference type="InterPro" id="IPR049552">
    <property type="entry name" value="PKS_DH_N"/>
</dbReference>
<dbReference type="EMBL" id="BAAAPC010000012">
    <property type="protein sequence ID" value="GAA2000785.1"/>
    <property type="molecule type" value="Genomic_DNA"/>
</dbReference>
<feature type="active site" description="Proton acceptor; for dehydratase activity" evidence="5">
    <location>
        <position position="913"/>
    </location>
</feature>
<dbReference type="PANTHER" id="PTHR43775:SF37">
    <property type="entry name" value="SI:DKEY-61P9.11"/>
    <property type="match status" value="1"/>
</dbReference>
<feature type="region of interest" description="Disordered" evidence="6">
    <location>
        <begin position="2069"/>
        <end position="2134"/>
    </location>
</feature>
<dbReference type="Gene3D" id="3.40.47.10">
    <property type="match status" value="1"/>
</dbReference>
<dbReference type="InterPro" id="IPR049551">
    <property type="entry name" value="PKS_DH_C"/>
</dbReference>
<dbReference type="InterPro" id="IPR016036">
    <property type="entry name" value="Malonyl_transacylase_ACP-bd"/>
</dbReference>
<feature type="active site" description="Proton donor; for dehydratase activity" evidence="5">
    <location>
        <position position="1091"/>
    </location>
</feature>
<dbReference type="Gene3D" id="3.10.129.110">
    <property type="entry name" value="Polyketide synthase dehydratase"/>
    <property type="match status" value="1"/>
</dbReference>
<dbReference type="InterPro" id="IPR009081">
    <property type="entry name" value="PP-bd_ACP"/>
</dbReference>
<dbReference type="InterPro" id="IPR020841">
    <property type="entry name" value="PKS_Beta-ketoAc_synthase_dom"/>
</dbReference>
<dbReference type="InterPro" id="IPR020843">
    <property type="entry name" value="ER"/>
</dbReference>
<evidence type="ECO:0000259" key="8">
    <source>
        <dbReference type="PROSITE" id="PS52004"/>
    </source>
</evidence>
<dbReference type="SUPFAM" id="SSF55048">
    <property type="entry name" value="Probable ACP-binding domain of malonyl-CoA ACP transacylase"/>
    <property type="match status" value="1"/>
</dbReference>
<dbReference type="SUPFAM" id="SSF53901">
    <property type="entry name" value="Thiolase-like"/>
    <property type="match status" value="1"/>
</dbReference>
<dbReference type="PROSITE" id="PS50075">
    <property type="entry name" value="CARRIER"/>
    <property type="match status" value="1"/>
</dbReference>
<dbReference type="InterPro" id="IPR014043">
    <property type="entry name" value="Acyl_transferase_dom"/>
</dbReference>
<feature type="domain" description="Ketosynthase family 3 (KS3)" evidence="8">
    <location>
        <begin position="1"/>
        <end position="409"/>
    </location>
</feature>
<keyword evidence="2" id="KW-0597">Phosphoprotein</keyword>
<dbReference type="InterPro" id="IPR020807">
    <property type="entry name" value="PKS_DH"/>
</dbReference>
<dbReference type="Pfam" id="PF21394">
    <property type="entry name" value="Beta-ketacyl_N"/>
    <property type="match status" value="1"/>
</dbReference>
<dbReference type="Pfam" id="PF02801">
    <property type="entry name" value="Ketoacyl-synt_C"/>
    <property type="match status" value="1"/>
</dbReference>
<feature type="domain" description="PKS/mFAS DH" evidence="9">
    <location>
        <begin position="879"/>
        <end position="1174"/>
    </location>
</feature>
<dbReference type="Gene3D" id="3.40.366.10">
    <property type="entry name" value="Malonyl-Coenzyme A Acyl Carrier Protein, domain 2"/>
    <property type="match status" value="1"/>
</dbReference>
<dbReference type="InterPro" id="IPR013968">
    <property type="entry name" value="PKS_KR"/>
</dbReference>
<dbReference type="Pfam" id="PF08240">
    <property type="entry name" value="ADH_N"/>
    <property type="match status" value="1"/>
</dbReference>
<dbReference type="SUPFAM" id="SSF47336">
    <property type="entry name" value="ACP-like"/>
    <property type="match status" value="1"/>
</dbReference>
<dbReference type="SMART" id="SM00823">
    <property type="entry name" value="PKS_PP"/>
    <property type="match status" value="1"/>
</dbReference>
<keyword evidence="4" id="KW-0511">Multifunctional enzyme</keyword>
<dbReference type="Gene3D" id="3.90.180.10">
    <property type="entry name" value="Medium-chain alcohol dehydrogenases, catalytic domain"/>
    <property type="match status" value="1"/>
</dbReference>
<evidence type="ECO:0000313" key="11">
    <source>
        <dbReference type="Proteomes" id="UP001501585"/>
    </source>
</evidence>
<evidence type="ECO:0000313" key="10">
    <source>
        <dbReference type="EMBL" id="GAA2000785.1"/>
    </source>
</evidence>
<dbReference type="SUPFAM" id="SSF52151">
    <property type="entry name" value="FabD/lysophospholipase-like"/>
    <property type="match status" value="1"/>
</dbReference>
<protein>
    <submittedName>
        <fullName evidence="10">Type I polyketide synthase</fullName>
    </submittedName>
</protein>
<feature type="region of interest" description="C-terminal hotdog fold" evidence="5">
    <location>
        <begin position="1032"/>
        <end position="1174"/>
    </location>
</feature>
<gene>
    <name evidence="10" type="ORF">GCM10009799_30080</name>
</gene>
<evidence type="ECO:0000256" key="5">
    <source>
        <dbReference type="PROSITE-ProRule" id="PRU01363"/>
    </source>
</evidence>
<dbReference type="Pfam" id="PF13602">
    <property type="entry name" value="ADH_zinc_N_2"/>
    <property type="match status" value="1"/>
</dbReference>
<dbReference type="Pfam" id="PF14765">
    <property type="entry name" value="PS-DH"/>
    <property type="match status" value="1"/>
</dbReference>
<dbReference type="SMART" id="SM00822">
    <property type="entry name" value="PKS_KR"/>
    <property type="match status" value="1"/>
</dbReference>
<evidence type="ECO:0000256" key="6">
    <source>
        <dbReference type="SAM" id="MobiDB-lite"/>
    </source>
</evidence>
<dbReference type="InterPro" id="IPR011032">
    <property type="entry name" value="GroES-like_sf"/>
</dbReference>
<dbReference type="PROSITE" id="PS52004">
    <property type="entry name" value="KS3_2"/>
    <property type="match status" value="1"/>
</dbReference>
<evidence type="ECO:0000256" key="3">
    <source>
        <dbReference type="ARBA" id="ARBA00022679"/>
    </source>
</evidence>
<evidence type="ECO:0000256" key="2">
    <source>
        <dbReference type="ARBA" id="ARBA00022553"/>
    </source>
</evidence>
<keyword evidence="11" id="KW-1185">Reference proteome</keyword>
<dbReference type="Gene3D" id="3.30.70.3290">
    <property type="match status" value="1"/>
</dbReference>
<accession>A0ABP5EP13</accession>
<feature type="region of interest" description="Disordered" evidence="6">
    <location>
        <begin position="378"/>
        <end position="397"/>
    </location>
</feature>
<dbReference type="InterPro" id="IPR020806">
    <property type="entry name" value="PKS_PP-bd"/>
</dbReference>
<keyword evidence="1" id="KW-0596">Phosphopantetheine</keyword>
<dbReference type="InterPro" id="IPR016035">
    <property type="entry name" value="Acyl_Trfase/lysoPLipase"/>
</dbReference>
<proteinExistence type="predicted"/>
<dbReference type="SUPFAM" id="SSF51735">
    <property type="entry name" value="NAD(P)-binding Rossmann-fold domains"/>
    <property type="match status" value="3"/>
</dbReference>
<dbReference type="InterPro" id="IPR016039">
    <property type="entry name" value="Thiolase-like"/>
</dbReference>
<evidence type="ECO:0000256" key="1">
    <source>
        <dbReference type="ARBA" id="ARBA00022450"/>
    </source>
</evidence>
<dbReference type="InterPro" id="IPR050091">
    <property type="entry name" value="PKS_NRPS_Biosynth_Enz"/>
</dbReference>
<dbReference type="Pfam" id="PF00698">
    <property type="entry name" value="Acyl_transf_1"/>
    <property type="match status" value="1"/>
</dbReference>
<dbReference type="PROSITE" id="PS52019">
    <property type="entry name" value="PKS_MFAS_DH"/>
    <property type="match status" value="1"/>
</dbReference>
<feature type="region of interest" description="N-terminal hotdog fold" evidence="5">
    <location>
        <begin position="879"/>
        <end position="1014"/>
    </location>
</feature>
<dbReference type="SUPFAM" id="SSF50129">
    <property type="entry name" value="GroES-like"/>
    <property type="match status" value="1"/>
</dbReference>
<dbReference type="InterPro" id="IPR049490">
    <property type="entry name" value="C883_1060-like_KR_N"/>
</dbReference>
<dbReference type="CDD" id="cd05195">
    <property type="entry name" value="enoyl_red"/>
    <property type="match status" value="1"/>
</dbReference>
<evidence type="ECO:0000256" key="4">
    <source>
        <dbReference type="ARBA" id="ARBA00023268"/>
    </source>
</evidence>
<dbReference type="SMART" id="SM00829">
    <property type="entry name" value="PKS_ER"/>
    <property type="match status" value="1"/>
</dbReference>
<evidence type="ECO:0000259" key="7">
    <source>
        <dbReference type="PROSITE" id="PS50075"/>
    </source>
</evidence>
<dbReference type="PANTHER" id="PTHR43775">
    <property type="entry name" value="FATTY ACID SYNTHASE"/>
    <property type="match status" value="1"/>
</dbReference>
<dbReference type="InterPro" id="IPR018201">
    <property type="entry name" value="Ketoacyl_synth_AS"/>
</dbReference>
<sequence>MLWRLLCDGVDATSALPPERMGGRQSALSAPNAPGGRGGFLNGVEEFDAAFFGISPREAVRMDPQQRLLLETTWEAFEDAGLTQDRLGGSDTGVFIGLQSAEYWELVERAEPRGGSGMDLHTGLGAGLRSVMSGRISYAFDLRGPSVTVDTACSSSLVAVHQAVHSIRSGEAGQAVVGGSNLLLRPMLSTIMSDAGMLSPDGRCKFGGADANGFGRADGVGAVVLKPLDRALADGDDVYAVIRGSASGNDGQASGYLMTPAVEGQLRTLLAAYADAGIDPATVDYVEAHGTGTSVGDPVELEALGTVVSPGRDPGRPCLVGSVKSNIGHTEGAAGVAGLIKAALCLKKRVIPPSLHCREPHPLLPWQDWRLSVPAEDAMPWPDTGGRDPVAGVSSSGISGTNVHLVLTGAPDSSRQDDDAPAPAERSGSAADEETVHLLPLSARDPGALSELARSYADYLATEGRAVPLRDICHSAGERRTHFEDRLAVIGSNHEELRTRLEAAADGDTPPGVIGPGEAAEHRVAFVFPGQGAQWTGMGRELLRDCPGFRRSIEEFDAAIAAEAGWSLLELLSEADLDTAPIDRVQPALVAVEASIARVLRDWGVEPDLVVGQSMGEIAAAYTADALSLEDAVRIICRRSALMRRFSGQGATLWTALTAAEAEDEAARFRNRVSIAVISGPGSTVLSGDAEAIGKIRAELEERDVFCRLIKVDVAAHSPQMDELRDEMLAELAEIRPRTARLPIWSTTDAAVVDGAELDAGYWMRNLREPVRFGPVMQEITGADPLICCEISPHPVLLPALQDVLEPDDLAIAPLRRDLSERAGMLTALGELYVAGRPVRWSGVVGDGARFTRLPTYPWQRERYWYTDRAGESGRWNGSALLGQRLDQSGETGGADIWEGRLDLTGNAFLLEHRVEGESIFPGVGYVEMVLEALAELRAEETVAVTDVTLKRALFIDPTREPLVRLCLHAPEREPEGTTVRRFEVSSRDADEQGEGDAWSVHARGRVDFDASGHVASRDTGTSLAEVRQRCTTAMPAADFYRSLGLQGNQWEGSFRGITDLWHGDGEVLSKIRLTDDVPTAGFQVHPCLLDACLQGVIAAKGAAGGAHRSIVGSGLGSVVFRHRPKGQVWCHARIAGEDASGYWGEVRLYDDDGAVVADISGVGIRYLEPLRDPRNTGLDSPAAAGSEGTADTSGLYTVRWEATHAVPADPPPVPYLVYADARGVGEGLAERLRSHGRECTVVHAGTDFQRVGPGLYTIEPGSTDHHRQLLAETLTDPATRAACVVHLWSLDADTLADAERRGCLDIVGLTRALTEYPDAALTVVTAGAQAVNSGDRVHPEQAPLWGLGRAITSELPAMRFRLVDLDPAALNAAATTEHIDPLVAELSHTGTEDQAAHRAGRRLVPRLSPYVQRDQGLVPVAAGSNHHGGPVELVSGSTRHRRSAGDSVPGTLDALELRPMAARSPGHGEVAIEAAYAPIGFRSVLVALGIMECPDPGHPDLGYEFAGTVSAVGPGVRGLSVGDEVIALSRQPVASHVVTPAALVCRRPANLSLVEAATLPGAFVTADLALRDEARVQAGDRVLIHSATGGVGLAAVQIARREGAEVLATAGTPEKRSLLRYLGVTVVGDSRSTAFADTVREVTDGYGVDVVVNMLSGEPRAASLDLLAPFGRWLELTKQDLLRGTPMDMRPFDRALSFTCMDVLQMAHERPDRLGASLRGIAKLVGRGELHPLPYQVFPAEQAGDAFRLMARSGHTGRVMLSFTSSSSSSPRPDRSNHEAQTSQAIAPAPPTHSGQALLPLQPQTAPPPPPVRADDGYLITGGVGDIGLELARHLVAHGARNLLLVGRSPLTPERTAAVNDLRATAYVDYEAVDVADEAEMRRVLEKWSARGRPPIRGVAHAAGVIGYTDVSEMTEADLTAVMRPKAHGAVVLDRLFTGHDLDFFVLFSSGSALLPSPMLGAYAASNAYLDALAHRRRARGETATSVNWGFWAKVGMAARYQREHDRNPAPDGMRSFDPEEAFAVLDRLLADGTTQAALLPTDWSQWAAAHPAAARVPFFSHLVPGATAPAAPRSAPPVPSTAPTSAPSPNPDLVQAPAPMSATAPVPAAEPPPAPAPTRGPAPTGAPHPSPANREEIITYLRDVTGQILGLPGTRVHPRRALNRQGLDSLMAVEIRARIRRDLGVDLPIVKFLSAGTLTDLATALIDRSASSPG</sequence>
<dbReference type="Pfam" id="PF21089">
    <property type="entry name" value="PKS_DH_N"/>
    <property type="match status" value="1"/>
</dbReference>
<feature type="region of interest" description="Disordered" evidence="6">
    <location>
        <begin position="1762"/>
        <end position="1812"/>
    </location>
</feature>
<keyword evidence="3" id="KW-0808">Transferase</keyword>
<dbReference type="InterPro" id="IPR013154">
    <property type="entry name" value="ADH-like_N"/>
</dbReference>
<dbReference type="InterPro" id="IPR057326">
    <property type="entry name" value="KR_dom"/>
</dbReference>
<dbReference type="Pfam" id="PF00550">
    <property type="entry name" value="PP-binding"/>
    <property type="match status" value="1"/>
</dbReference>
<evidence type="ECO:0000259" key="9">
    <source>
        <dbReference type="PROSITE" id="PS52019"/>
    </source>
</evidence>
<organism evidence="10 11">
    <name type="scientific">Nocardiopsis rhodophaea</name>
    <dbReference type="NCBI Taxonomy" id="280238"/>
    <lineage>
        <taxon>Bacteria</taxon>
        <taxon>Bacillati</taxon>
        <taxon>Actinomycetota</taxon>
        <taxon>Actinomycetes</taxon>
        <taxon>Streptosporangiales</taxon>
        <taxon>Nocardiopsidaceae</taxon>
        <taxon>Nocardiopsis</taxon>
    </lineage>
</organism>
<dbReference type="SMART" id="SM00826">
    <property type="entry name" value="PKS_DH"/>
    <property type="match status" value="1"/>
</dbReference>
<dbReference type="Pfam" id="PF22621">
    <property type="entry name" value="CurL-like_PKS_C"/>
    <property type="match status" value="1"/>
</dbReference>